<dbReference type="Gene3D" id="3.40.50.10330">
    <property type="entry name" value="Probable inorganic polyphosphate/atp-NAD kinase, domain 1"/>
    <property type="match status" value="1"/>
</dbReference>
<dbReference type="GO" id="GO:0005524">
    <property type="term" value="F:ATP binding"/>
    <property type="evidence" value="ECO:0007669"/>
    <property type="project" value="UniProtKB-KW"/>
</dbReference>
<proteinExistence type="inferred from homology"/>
<evidence type="ECO:0000256" key="2">
    <source>
        <dbReference type="ARBA" id="ARBA00022777"/>
    </source>
</evidence>
<dbReference type="GO" id="GO:0046872">
    <property type="term" value="F:metal ion binding"/>
    <property type="evidence" value="ECO:0007669"/>
    <property type="project" value="UniProtKB-UniRule"/>
</dbReference>
<dbReference type="AlphaFoldDB" id="A0A839JYC0"/>
<dbReference type="InterPro" id="IPR016064">
    <property type="entry name" value="NAD/diacylglycerol_kinase_sf"/>
</dbReference>
<evidence type="ECO:0000256" key="1">
    <source>
        <dbReference type="ARBA" id="ARBA00022679"/>
    </source>
</evidence>
<keyword evidence="6" id="KW-0067">ATP-binding</keyword>
<feature type="binding site" evidence="6">
    <location>
        <begin position="62"/>
        <end position="63"/>
    </location>
    <ligand>
        <name>NAD(+)</name>
        <dbReference type="ChEBI" id="CHEBI:57540"/>
    </ligand>
</feature>
<evidence type="ECO:0000256" key="4">
    <source>
        <dbReference type="ARBA" id="ARBA00023027"/>
    </source>
</evidence>
<feature type="binding site" evidence="6">
    <location>
        <position position="150"/>
    </location>
    <ligand>
        <name>NAD(+)</name>
        <dbReference type="ChEBI" id="CHEBI:57540"/>
    </ligand>
</feature>
<dbReference type="RefSeq" id="WP_228352121.1">
    <property type="nucleotide sequence ID" value="NZ_JACEGA010000001.1"/>
</dbReference>
<name>A0A839JYC0_9FIRM</name>
<dbReference type="InterPro" id="IPR002504">
    <property type="entry name" value="NADK"/>
</dbReference>
<protein>
    <recommendedName>
        <fullName evidence="6">NAD kinase</fullName>
        <ecNumber evidence="6">2.7.1.23</ecNumber>
    </recommendedName>
    <alternativeName>
        <fullName evidence="6">ATP-dependent NAD kinase</fullName>
    </alternativeName>
</protein>
<dbReference type="PANTHER" id="PTHR20275">
    <property type="entry name" value="NAD KINASE"/>
    <property type="match status" value="1"/>
</dbReference>
<evidence type="ECO:0000256" key="3">
    <source>
        <dbReference type="ARBA" id="ARBA00022857"/>
    </source>
</evidence>
<dbReference type="GO" id="GO:0003951">
    <property type="term" value="F:NAD+ kinase activity"/>
    <property type="evidence" value="ECO:0007669"/>
    <property type="project" value="UniProtKB-UniRule"/>
</dbReference>
<feature type="binding site" evidence="6">
    <location>
        <position position="243"/>
    </location>
    <ligand>
        <name>NAD(+)</name>
        <dbReference type="ChEBI" id="CHEBI:57540"/>
    </ligand>
</feature>
<keyword evidence="2 6" id="KW-0418">Kinase</keyword>
<feature type="binding site" evidence="6">
    <location>
        <position position="167"/>
    </location>
    <ligand>
        <name>NAD(+)</name>
        <dbReference type="ChEBI" id="CHEBI:57540"/>
    </ligand>
</feature>
<evidence type="ECO:0000256" key="5">
    <source>
        <dbReference type="ARBA" id="ARBA00047925"/>
    </source>
</evidence>
<comment type="cofactor">
    <cofactor evidence="6">
        <name>a divalent metal cation</name>
        <dbReference type="ChEBI" id="CHEBI:60240"/>
    </cofactor>
</comment>
<keyword evidence="8" id="KW-1185">Reference proteome</keyword>
<dbReference type="Gene3D" id="2.60.200.30">
    <property type="entry name" value="Probable inorganic polyphosphate/atp-NAD kinase, domain 2"/>
    <property type="match status" value="1"/>
</dbReference>
<dbReference type="Proteomes" id="UP000574276">
    <property type="component" value="Unassembled WGS sequence"/>
</dbReference>
<dbReference type="GO" id="GO:0051287">
    <property type="term" value="F:NAD binding"/>
    <property type="evidence" value="ECO:0007669"/>
    <property type="project" value="UniProtKB-ARBA"/>
</dbReference>
<dbReference type="Pfam" id="PF20143">
    <property type="entry name" value="NAD_kinase_C"/>
    <property type="match status" value="1"/>
</dbReference>
<dbReference type="EMBL" id="JACEGA010000001">
    <property type="protein sequence ID" value="MBB2182396.1"/>
    <property type="molecule type" value="Genomic_DNA"/>
</dbReference>
<dbReference type="InterPro" id="IPR017437">
    <property type="entry name" value="ATP-NAD_kinase_PpnK-typ_C"/>
</dbReference>
<reference evidence="7 8" key="1">
    <citation type="submission" date="2020-07" db="EMBL/GenBank/DDBJ databases">
        <title>Characterization and genome sequencing of isolate MD1, a novel member within the family Lachnospiraceae.</title>
        <authorList>
            <person name="Rettenmaier R."/>
            <person name="Di Bello L."/>
            <person name="Zinser C."/>
            <person name="Scheitz K."/>
            <person name="Liebl W."/>
            <person name="Zverlov V."/>
        </authorList>
    </citation>
    <scope>NUCLEOTIDE SEQUENCE [LARGE SCALE GENOMIC DNA]</scope>
    <source>
        <strain evidence="7 8">MD1</strain>
    </source>
</reference>
<feature type="active site" description="Proton acceptor" evidence="6">
    <location>
        <position position="62"/>
    </location>
</feature>
<keyword evidence="1 6" id="KW-0808">Transferase</keyword>
<dbReference type="EC" id="2.7.1.23" evidence="6"/>
<sequence>MDRFLIITNKEKDKKLKVTNKIVAYIEQAGRSAMLSSVSSVQGCSQVKIPDDTDCAIVLGGDGTIIQTANDLMAHNIPILGVNLGTLGFLAEIEENYVQEALDRLFRDDYRVENRIMICGSIQYSDGRKPLDDVTYALNDVVIARKGFSRIISLGIYVNNELVENFRGDGVIISTPTGSTAYNLSAGGPIILPQAGVMVITPICPHSLSPRSIVVSAEDTIKIVVGKSKKTQEAEAIVTFDGNKVVELGTDDAIEMKKAQYYTKLIKLNRTGIYEILRSKLENNGDERDPL</sequence>
<comment type="similarity">
    <text evidence="6">Belongs to the NAD kinase family.</text>
</comment>
<evidence type="ECO:0000256" key="6">
    <source>
        <dbReference type="HAMAP-Rule" id="MF_00361"/>
    </source>
</evidence>
<dbReference type="GO" id="GO:0005737">
    <property type="term" value="C:cytoplasm"/>
    <property type="evidence" value="ECO:0007669"/>
    <property type="project" value="UniProtKB-SubCell"/>
</dbReference>
<accession>A0A839JYC0</accession>
<dbReference type="HAMAP" id="MF_00361">
    <property type="entry name" value="NAD_kinase"/>
    <property type="match status" value="1"/>
</dbReference>
<comment type="catalytic activity">
    <reaction evidence="5 6">
        <text>NAD(+) + ATP = ADP + NADP(+) + H(+)</text>
        <dbReference type="Rhea" id="RHEA:18629"/>
        <dbReference type="ChEBI" id="CHEBI:15378"/>
        <dbReference type="ChEBI" id="CHEBI:30616"/>
        <dbReference type="ChEBI" id="CHEBI:57540"/>
        <dbReference type="ChEBI" id="CHEBI:58349"/>
        <dbReference type="ChEBI" id="CHEBI:456216"/>
        <dbReference type="EC" id="2.7.1.23"/>
    </reaction>
</comment>
<keyword evidence="6" id="KW-0963">Cytoplasm</keyword>
<comment type="function">
    <text evidence="6">Involved in the regulation of the intracellular balance of NAD and NADP, and is a key enzyme in the biosynthesis of NADP. Catalyzes specifically the phosphorylation on 2'-hydroxyl of the adenosine moiety of NAD to yield NADP.</text>
</comment>
<feature type="binding site" evidence="6">
    <location>
        <begin position="180"/>
        <end position="185"/>
    </location>
    <ligand>
        <name>NAD(+)</name>
        <dbReference type="ChEBI" id="CHEBI:57540"/>
    </ligand>
</feature>
<comment type="caution">
    <text evidence="7">The sequence shown here is derived from an EMBL/GenBank/DDBJ whole genome shotgun (WGS) entry which is preliminary data.</text>
</comment>
<evidence type="ECO:0000313" key="8">
    <source>
        <dbReference type="Proteomes" id="UP000574276"/>
    </source>
</evidence>
<dbReference type="SUPFAM" id="SSF111331">
    <property type="entry name" value="NAD kinase/diacylglycerol kinase-like"/>
    <property type="match status" value="1"/>
</dbReference>
<evidence type="ECO:0000313" key="7">
    <source>
        <dbReference type="EMBL" id="MBB2182396.1"/>
    </source>
</evidence>
<dbReference type="GO" id="GO:0019674">
    <property type="term" value="P:NAD+ metabolic process"/>
    <property type="evidence" value="ECO:0007669"/>
    <property type="project" value="InterPro"/>
</dbReference>
<dbReference type="InterPro" id="IPR017438">
    <property type="entry name" value="ATP-NAD_kinase_N"/>
</dbReference>
<keyword evidence="3 6" id="KW-0521">NADP</keyword>
<dbReference type="GO" id="GO:0006741">
    <property type="term" value="P:NADP+ biosynthetic process"/>
    <property type="evidence" value="ECO:0007669"/>
    <property type="project" value="UniProtKB-UniRule"/>
</dbReference>
<gene>
    <name evidence="6" type="primary">nadK</name>
    <name evidence="7" type="ORF">H0486_05840</name>
</gene>
<keyword evidence="4 6" id="KW-0520">NAD</keyword>
<dbReference type="Pfam" id="PF01513">
    <property type="entry name" value="NAD_kinase"/>
    <property type="match status" value="1"/>
</dbReference>
<feature type="binding site" evidence="6">
    <location>
        <begin position="139"/>
        <end position="140"/>
    </location>
    <ligand>
        <name>NAD(+)</name>
        <dbReference type="ChEBI" id="CHEBI:57540"/>
    </ligand>
</feature>
<comment type="caution">
    <text evidence="6">Lacks conserved residue(s) required for the propagation of feature annotation.</text>
</comment>
<dbReference type="PANTHER" id="PTHR20275:SF0">
    <property type="entry name" value="NAD KINASE"/>
    <property type="match status" value="1"/>
</dbReference>
<comment type="subcellular location">
    <subcellularLocation>
        <location evidence="6">Cytoplasm</location>
    </subcellularLocation>
</comment>
<keyword evidence="6" id="KW-0547">Nucleotide-binding</keyword>
<organism evidence="7 8">
    <name type="scientific">Variimorphobacter saccharofermentans</name>
    <dbReference type="NCBI Taxonomy" id="2755051"/>
    <lineage>
        <taxon>Bacteria</taxon>
        <taxon>Bacillati</taxon>
        <taxon>Bacillota</taxon>
        <taxon>Clostridia</taxon>
        <taxon>Lachnospirales</taxon>
        <taxon>Lachnospiraceae</taxon>
        <taxon>Variimorphobacter</taxon>
    </lineage>
</organism>
<feature type="binding site" evidence="6">
    <location>
        <position position="169"/>
    </location>
    <ligand>
        <name>NAD(+)</name>
        <dbReference type="ChEBI" id="CHEBI:57540"/>
    </ligand>
</feature>